<gene>
    <name evidence="12" type="ORF">BSZ32_05260</name>
</gene>
<evidence type="ECO:0000256" key="7">
    <source>
        <dbReference type="ARBA" id="ARBA00022430"/>
    </source>
</evidence>
<keyword evidence="10" id="KW-0100">Branched-chain amino acid biosynthesis</keyword>
<dbReference type="UniPathway" id="UPA00048">
    <property type="reaction ID" value="UER00071"/>
</dbReference>
<keyword evidence="8" id="KW-0028">Amino-acid biosynthesis</keyword>
<evidence type="ECO:0000256" key="5">
    <source>
        <dbReference type="ARBA" id="ARBA00011271"/>
    </source>
</evidence>
<keyword evidence="13" id="KW-1185">Reference proteome</keyword>
<dbReference type="EC" id="4.2.1.33" evidence="6"/>
<evidence type="ECO:0000256" key="9">
    <source>
        <dbReference type="ARBA" id="ARBA00023239"/>
    </source>
</evidence>
<sequence>MAIESIKSVVGKAVPVPGADVDTDRIIPARFLKCVTFDDLSEGMFYDERFEQDGSSKGHPIDNPEYSEASVMIVGPNFGCGSSREHAPQSIRRSGFNAIVGVSFAEIFFGNSVNLGMPCVSLTLSDNEKLSSMVQSDPSLEVAVDLEAKTVTCGGVIFTMEMPNGAREALINGKWDTIGELADNVDAIDATAASLAYVQ</sequence>
<dbReference type="InterPro" id="IPR033940">
    <property type="entry name" value="IPMI_Swivel"/>
</dbReference>
<organism evidence="12 13">
    <name type="scientific">Rubritalea profundi</name>
    <dbReference type="NCBI Taxonomy" id="1658618"/>
    <lineage>
        <taxon>Bacteria</taxon>
        <taxon>Pseudomonadati</taxon>
        <taxon>Verrucomicrobiota</taxon>
        <taxon>Verrucomicrobiia</taxon>
        <taxon>Verrucomicrobiales</taxon>
        <taxon>Rubritaleaceae</taxon>
        <taxon>Rubritalea</taxon>
    </lineage>
</organism>
<dbReference type="PANTHER" id="PTHR43345:SF5">
    <property type="entry name" value="3-ISOPROPYLMALATE DEHYDRATASE SMALL SUBUNIT"/>
    <property type="match status" value="1"/>
</dbReference>
<dbReference type="InterPro" id="IPR015928">
    <property type="entry name" value="Aconitase/3IPM_dehydase_swvl"/>
</dbReference>
<comment type="catalytic activity">
    <reaction evidence="1">
        <text>(2R,3S)-3-isopropylmalate = (2S)-2-isopropylmalate</text>
        <dbReference type="Rhea" id="RHEA:32287"/>
        <dbReference type="ChEBI" id="CHEBI:1178"/>
        <dbReference type="ChEBI" id="CHEBI:35121"/>
        <dbReference type="EC" id="4.2.1.33"/>
    </reaction>
</comment>
<comment type="similarity">
    <text evidence="4">Belongs to the LeuD family. LeuD type 1 subfamily.</text>
</comment>
<dbReference type="CDD" id="cd01577">
    <property type="entry name" value="IPMI_Swivel"/>
    <property type="match status" value="1"/>
</dbReference>
<comment type="function">
    <text evidence="2">Catalyzes the isomerization between 2-isopropylmalate and 3-isopropylmalate, via the formation of 2-isopropylmaleate.</text>
</comment>
<evidence type="ECO:0000256" key="4">
    <source>
        <dbReference type="ARBA" id="ARBA00009845"/>
    </source>
</evidence>
<feature type="domain" description="Aconitase A/isopropylmalate dehydratase small subunit swivel" evidence="11">
    <location>
        <begin position="6"/>
        <end position="117"/>
    </location>
</feature>
<dbReference type="Gene3D" id="3.20.19.10">
    <property type="entry name" value="Aconitase, domain 4"/>
    <property type="match status" value="1"/>
</dbReference>
<dbReference type="AlphaFoldDB" id="A0A2S7U5H3"/>
<evidence type="ECO:0000256" key="3">
    <source>
        <dbReference type="ARBA" id="ARBA00004729"/>
    </source>
</evidence>
<dbReference type="NCBIfam" id="TIGR00171">
    <property type="entry name" value="leuD"/>
    <property type="match status" value="1"/>
</dbReference>
<evidence type="ECO:0000256" key="10">
    <source>
        <dbReference type="ARBA" id="ARBA00023304"/>
    </source>
</evidence>
<evidence type="ECO:0000259" key="11">
    <source>
        <dbReference type="Pfam" id="PF00694"/>
    </source>
</evidence>
<name>A0A2S7U5H3_9BACT</name>
<evidence type="ECO:0000256" key="2">
    <source>
        <dbReference type="ARBA" id="ARBA00002695"/>
    </source>
</evidence>
<evidence type="ECO:0000256" key="6">
    <source>
        <dbReference type="ARBA" id="ARBA00011998"/>
    </source>
</evidence>
<dbReference type="PANTHER" id="PTHR43345">
    <property type="entry name" value="3-ISOPROPYLMALATE DEHYDRATASE SMALL SUBUNIT 2-RELATED-RELATED"/>
    <property type="match status" value="1"/>
</dbReference>
<dbReference type="RefSeq" id="WP_105044776.1">
    <property type="nucleotide sequence ID" value="NZ_MQWA01000001.1"/>
</dbReference>
<evidence type="ECO:0000313" key="13">
    <source>
        <dbReference type="Proteomes" id="UP000239907"/>
    </source>
</evidence>
<comment type="pathway">
    <text evidence="3">Amino-acid biosynthesis; L-leucine biosynthesis; L-leucine from 3-methyl-2-oxobutanoate: step 2/4.</text>
</comment>
<dbReference type="GO" id="GO:0009098">
    <property type="term" value="P:L-leucine biosynthetic process"/>
    <property type="evidence" value="ECO:0007669"/>
    <property type="project" value="UniProtKB-UniPathway"/>
</dbReference>
<dbReference type="OrthoDB" id="9777465at2"/>
<evidence type="ECO:0000256" key="8">
    <source>
        <dbReference type="ARBA" id="ARBA00022605"/>
    </source>
</evidence>
<dbReference type="NCBIfam" id="NF002458">
    <property type="entry name" value="PRK01641.1"/>
    <property type="match status" value="1"/>
</dbReference>
<comment type="caution">
    <text evidence="12">The sequence shown here is derived from an EMBL/GenBank/DDBJ whole genome shotgun (WGS) entry which is preliminary data.</text>
</comment>
<evidence type="ECO:0000256" key="1">
    <source>
        <dbReference type="ARBA" id="ARBA00000491"/>
    </source>
</evidence>
<dbReference type="SUPFAM" id="SSF52016">
    <property type="entry name" value="LeuD/IlvD-like"/>
    <property type="match status" value="1"/>
</dbReference>
<reference evidence="12 13" key="1">
    <citation type="submission" date="2016-12" db="EMBL/GenBank/DDBJ databases">
        <title>Study of bacterial adaptation to deep sea.</title>
        <authorList>
            <person name="Song J."/>
            <person name="Yoshizawa S."/>
            <person name="Kogure K."/>
        </authorList>
    </citation>
    <scope>NUCLEOTIDE SEQUENCE [LARGE SCALE GENOMIC DNA]</scope>
    <source>
        <strain evidence="12 13">SAORIC-165</strain>
    </source>
</reference>
<dbReference type="EMBL" id="MQWA01000001">
    <property type="protein sequence ID" value="PQJ30266.1"/>
    <property type="molecule type" value="Genomic_DNA"/>
</dbReference>
<dbReference type="InterPro" id="IPR000573">
    <property type="entry name" value="AconitaseA/IPMdHydase_ssu_swvl"/>
</dbReference>
<dbReference type="Pfam" id="PF00694">
    <property type="entry name" value="Aconitase_C"/>
    <property type="match status" value="1"/>
</dbReference>
<dbReference type="InterPro" id="IPR004431">
    <property type="entry name" value="3-IsopropMal_deHydase_ssu"/>
</dbReference>
<protein>
    <recommendedName>
        <fullName evidence="6">3-isopropylmalate dehydratase</fullName>
        <ecNumber evidence="6">4.2.1.33</ecNumber>
    </recommendedName>
</protein>
<evidence type="ECO:0000313" key="12">
    <source>
        <dbReference type="EMBL" id="PQJ30266.1"/>
    </source>
</evidence>
<proteinExistence type="inferred from homology"/>
<keyword evidence="9" id="KW-0456">Lyase</keyword>
<keyword evidence="7" id="KW-0432">Leucine biosynthesis</keyword>
<dbReference type="InterPro" id="IPR050075">
    <property type="entry name" value="LeuD"/>
</dbReference>
<comment type="subunit">
    <text evidence="5">Heterodimer of LeuC and LeuD.</text>
</comment>
<dbReference type="Proteomes" id="UP000239907">
    <property type="component" value="Unassembled WGS sequence"/>
</dbReference>
<dbReference type="GO" id="GO:0003861">
    <property type="term" value="F:3-isopropylmalate dehydratase activity"/>
    <property type="evidence" value="ECO:0007669"/>
    <property type="project" value="UniProtKB-EC"/>
</dbReference>
<dbReference type="GO" id="GO:0009316">
    <property type="term" value="C:3-isopropylmalate dehydratase complex"/>
    <property type="evidence" value="ECO:0007669"/>
    <property type="project" value="InterPro"/>
</dbReference>
<accession>A0A2S7U5H3</accession>